<dbReference type="OrthoDB" id="10264306at2759"/>
<evidence type="ECO:0000256" key="1">
    <source>
        <dbReference type="SAM" id="MobiDB-lite"/>
    </source>
</evidence>
<dbReference type="Pfam" id="PF00266">
    <property type="entry name" value="Aminotran_5"/>
    <property type="match status" value="1"/>
</dbReference>
<comment type="caution">
    <text evidence="3">The sequence shown here is derived from an EMBL/GenBank/DDBJ whole genome shotgun (WGS) entry which is preliminary data.</text>
</comment>
<dbReference type="PANTHER" id="PTHR14237:SF80">
    <property type="entry name" value="MOLYBDENUM COFACTOR SULFURASE"/>
    <property type="match status" value="1"/>
</dbReference>
<protein>
    <recommendedName>
        <fullName evidence="2">Aminotransferase class V domain-containing protein</fullName>
    </recommendedName>
</protein>
<dbReference type="EMBL" id="MU167208">
    <property type="protein sequence ID" value="KAG0152382.1"/>
    <property type="molecule type" value="Genomic_DNA"/>
</dbReference>
<dbReference type="Gene3D" id="3.90.1150.10">
    <property type="entry name" value="Aspartate Aminotransferase, domain 1"/>
    <property type="match status" value="1"/>
</dbReference>
<proteinExistence type="predicted"/>
<dbReference type="GO" id="GO:0043545">
    <property type="term" value="P:molybdopterin cofactor metabolic process"/>
    <property type="evidence" value="ECO:0007669"/>
    <property type="project" value="TreeGrafter"/>
</dbReference>
<evidence type="ECO:0000259" key="2">
    <source>
        <dbReference type="Pfam" id="PF00266"/>
    </source>
</evidence>
<name>A0A9P6NVI1_9BASI</name>
<organism evidence="3 4">
    <name type="scientific">Cronartium quercuum f. sp. fusiforme G11</name>
    <dbReference type="NCBI Taxonomy" id="708437"/>
    <lineage>
        <taxon>Eukaryota</taxon>
        <taxon>Fungi</taxon>
        <taxon>Dikarya</taxon>
        <taxon>Basidiomycota</taxon>
        <taxon>Pucciniomycotina</taxon>
        <taxon>Pucciniomycetes</taxon>
        <taxon>Pucciniales</taxon>
        <taxon>Coleosporiaceae</taxon>
        <taxon>Cronartium</taxon>
    </lineage>
</organism>
<dbReference type="InterPro" id="IPR015421">
    <property type="entry name" value="PyrdxlP-dep_Trfase_major"/>
</dbReference>
<dbReference type="SUPFAM" id="SSF53383">
    <property type="entry name" value="PLP-dependent transferases"/>
    <property type="match status" value="1"/>
</dbReference>
<dbReference type="InterPro" id="IPR015422">
    <property type="entry name" value="PyrdxlP-dep_Trfase_small"/>
</dbReference>
<dbReference type="Proteomes" id="UP000886653">
    <property type="component" value="Unassembled WGS sequence"/>
</dbReference>
<evidence type="ECO:0000313" key="3">
    <source>
        <dbReference type="EMBL" id="KAG0152382.1"/>
    </source>
</evidence>
<accession>A0A9P6NVI1</accession>
<dbReference type="InterPro" id="IPR000192">
    <property type="entry name" value="Aminotrans_V_dom"/>
</dbReference>
<evidence type="ECO:0000313" key="4">
    <source>
        <dbReference type="Proteomes" id="UP000886653"/>
    </source>
</evidence>
<gene>
    <name evidence="3" type="ORF">CROQUDRAFT_667269</name>
</gene>
<dbReference type="Gene3D" id="3.40.640.10">
    <property type="entry name" value="Type I PLP-dependent aspartate aminotransferase-like (Major domain)"/>
    <property type="match status" value="1"/>
</dbReference>
<feature type="region of interest" description="Disordered" evidence="1">
    <location>
        <begin position="28"/>
        <end position="47"/>
    </location>
</feature>
<keyword evidence="4" id="KW-1185">Reference proteome</keyword>
<reference evidence="3" key="1">
    <citation type="submission" date="2013-11" db="EMBL/GenBank/DDBJ databases">
        <title>Genome sequence of the fusiform rust pathogen reveals effectors for host alternation and coevolution with pine.</title>
        <authorList>
            <consortium name="DOE Joint Genome Institute"/>
            <person name="Smith K."/>
            <person name="Pendleton A."/>
            <person name="Kubisiak T."/>
            <person name="Anderson C."/>
            <person name="Salamov A."/>
            <person name="Aerts A."/>
            <person name="Riley R."/>
            <person name="Clum A."/>
            <person name="Lindquist E."/>
            <person name="Ence D."/>
            <person name="Campbell M."/>
            <person name="Kronenberg Z."/>
            <person name="Feau N."/>
            <person name="Dhillon B."/>
            <person name="Hamelin R."/>
            <person name="Burleigh J."/>
            <person name="Smith J."/>
            <person name="Yandell M."/>
            <person name="Nelson C."/>
            <person name="Grigoriev I."/>
            <person name="Davis J."/>
        </authorList>
    </citation>
    <scope>NUCLEOTIDE SEQUENCE</scope>
    <source>
        <strain evidence="3">G11</strain>
    </source>
</reference>
<dbReference type="GO" id="GO:0008265">
    <property type="term" value="F:molybdenum cofactor sulfurtransferase activity"/>
    <property type="evidence" value="ECO:0007669"/>
    <property type="project" value="TreeGrafter"/>
</dbReference>
<dbReference type="AlphaFoldDB" id="A0A9P6NVI1"/>
<dbReference type="PANTHER" id="PTHR14237">
    <property type="entry name" value="MOLYBDOPTERIN COFACTOR SULFURASE MOSC"/>
    <property type="match status" value="1"/>
</dbReference>
<feature type="domain" description="Aminotransferase class V" evidence="2">
    <location>
        <begin position="89"/>
        <end position="393"/>
    </location>
</feature>
<dbReference type="InterPro" id="IPR015424">
    <property type="entry name" value="PyrdxlP-dep_Trfase"/>
</dbReference>
<sequence>MPICGINRCIAALCQKLTSTNGHIKLEEEDENDQEGREVERGSSTLNPPSHADFLSFLACHPEYRSVYLDELRLREFKRLDQPNQRSYYLDYTGGGLYTESAVAFFAEKLTNNVFGNPHSTNPSSQLSSQWTAKAKRSVLDFVDANPEIYDLVWTSNATGAMKILAEGYDFQPHQTLVIGTDCHNSVNGMRAFAERGGADVEYLELPDDCKGLRGNVDDLKSRLKNLSTSSNPGLFVTTAQSNITGLKAPIMDLIPLASSLGFTTFLDAAALLPTSKLSVRSLNGNLDALGLSVYKIIGLPTGVGALIIKKTLLESLRKPWFCGGTVQLVQAPGQAVTMEKGPARFEDGTTDYLSTIAIPKGLEIVKHAMANDALGKRLAALTYWTVHQLAGLVHQGTSKPLVLIRSPSLGLTKAEMGKLHGALIAFEVVDVKGEFVSCEVVEYAASLRSISLRAGCMCNPGGAATIMGMREMMSDLKSGETKKDIQAKWGVRAAGVTRVSFGLASNFADAWALVAFLKELTIKGELTKAVEAFYNKPRDVSAC</sequence>